<proteinExistence type="predicted"/>
<accession>A0A0A0BMD7</accession>
<comment type="caution">
    <text evidence="1">The sequence shown here is derived from an EMBL/GenBank/DDBJ whole genome shotgun (WGS) entry which is preliminary data.</text>
</comment>
<dbReference type="AlphaFoldDB" id="A0A0A0BMD7"/>
<gene>
    <name evidence="1" type="ORF">N869_09520</name>
</gene>
<sequence length="85" mass="9099">LADGVRLDLAGSYRAPRATAVERPTDLGGASTPDPAALTDFAWGTGVDLRLDGQALTWMTSNGPRYGFTPGASGQPWHWTYRPTH</sequence>
<dbReference type="Gene3D" id="3.30.1380.10">
    <property type="match status" value="1"/>
</dbReference>
<reference evidence="1 2" key="1">
    <citation type="submission" date="2013-08" db="EMBL/GenBank/DDBJ databases">
        <title>Genome sequencing of Cellulomonas bogoriensis 69B4.</title>
        <authorList>
            <person name="Chen F."/>
            <person name="Li Y."/>
            <person name="Wang G."/>
        </authorList>
    </citation>
    <scope>NUCLEOTIDE SEQUENCE [LARGE SCALE GENOMIC DNA]</scope>
    <source>
        <strain evidence="1 2">69B4</strain>
    </source>
</reference>
<keyword evidence="2" id="KW-1185">Reference proteome</keyword>
<protein>
    <recommendedName>
        <fullName evidence="3">Peptidase M15</fullName>
    </recommendedName>
</protein>
<evidence type="ECO:0000313" key="1">
    <source>
        <dbReference type="EMBL" id="KGM08862.1"/>
    </source>
</evidence>
<feature type="non-terminal residue" evidence="1">
    <location>
        <position position="1"/>
    </location>
</feature>
<dbReference type="InterPro" id="IPR009045">
    <property type="entry name" value="Zn_M74/Hedgehog-like"/>
</dbReference>
<organism evidence="1 2">
    <name type="scientific">Cellulomonas bogoriensis 69B4 = DSM 16987</name>
    <dbReference type="NCBI Taxonomy" id="1386082"/>
    <lineage>
        <taxon>Bacteria</taxon>
        <taxon>Bacillati</taxon>
        <taxon>Actinomycetota</taxon>
        <taxon>Actinomycetes</taxon>
        <taxon>Micrococcales</taxon>
        <taxon>Cellulomonadaceae</taxon>
        <taxon>Cellulomonas</taxon>
    </lineage>
</organism>
<dbReference type="EMBL" id="AXCZ01000241">
    <property type="protein sequence ID" value="KGM08862.1"/>
    <property type="molecule type" value="Genomic_DNA"/>
</dbReference>
<evidence type="ECO:0000313" key="2">
    <source>
        <dbReference type="Proteomes" id="UP000054314"/>
    </source>
</evidence>
<dbReference type="Proteomes" id="UP000054314">
    <property type="component" value="Unassembled WGS sequence"/>
</dbReference>
<name>A0A0A0BMD7_9CELL</name>
<evidence type="ECO:0008006" key="3">
    <source>
        <dbReference type="Google" id="ProtNLM"/>
    </source>
</evidence>